<sequence>MFPVLEELYLVWEYQYLAPSNALDEQEHFFDRIADSCEFPFLKKCTLQNIRTSEPALLLFLHKVQLISLWMKKVFITNGQFESIFNYLSTSMPNLEYSHLYQLFHELGTVYFNASIERRISGTRDARNRGPISITCIGADARRLVKTTDLCRMTRS</sequence>
<gene>
    <name evidence="1" type="ORF">F9C07_2134918</name>
</gene>
<evidence type="ECO:0000313" key="2">
    <source>
        <dbReference type="Proteomes" id="UP000596276"/>
    </source>
</evidence>
<dbReference type="AlphaFoldDB" id="A0A7U2MP97"/>
<keyword evidence="2" id="KW-1185">Reference proteome</keyword>
<reference evidence="2" key="1">
    <citation type="journal article" date="2021" name="G3 (Bethesda)">
        <title>Chromosome assembled and annotated genome sequence of Aspergillus flavus NRRL 3357.</title>
        <authorList>
            <person name="Skerker J.M."/>
            <person name="Pianalto K.M."/>
            <person name="Mondo S.J."/>
            <person name="Yang K."/>
            <person name="Arkin A.P."/>
            <person name="Keller N.P."/>
            <person name="Grigoriev I.V."/>
            <person name="Louise Glass N.L."/>
        </authorList>
    </citation>
    <scope>NUCLEOTIDE SEQUENCE [LARGE SCALE GENOMIC DNA]</scope>
    <source>
        <strain evidence="2">ATCC 200026 / FGSC A1120 / IAM 13836 / NRRL 3357 / JCM 12722 / SRRC 167</strain>
    </source>
</reference>
<accession>A0A7U2MP97</accession>
<dbReference type="VEuPathDB" id="FungiDB:AFLA_004998"/>
<evidence type="ECO:0000313" key="1">
    <source>
        <dbReference type="EMBL" id="QRD87348.1"/>
    </source>
</evidence>
<dbReference type="EMBL" id="CP044619">
    <property type="protein sequence ID" value="QRD87348.1"/>
    <property type="molecule type" value="Genomic_DNA"/>
</dbReference>
<dbReference type="Proteomes" id="UP000596276">
    <property type="component" value="Chromosome 1"/>
</dbReference>
<dbReference type="VEuPathDB" id="FungiDB:F9C07_2134918"/>
<proteinExistence type="predicted"/>
<protein>
    <submittedName>
        <fullName evidence="1">Uncharacterized protein</fullName>
    </submittedName>
</protein>
<organism evidence="1 2">
    <name type="scientific">Aspergillus flavus (strain ATCC 200026 / FGSC A1120 / IAM 13836 / NRRL 3357 / JCM 12722 / SRRC 167)</name>
    <dbReference type="NCBI Taxonomy" id="332952"/>
    <lineage>
        <taxon>Eukaryota</taxon>
        <taxon>Fungi</taxon>
        <taxon>Dikarya</taxon>
        <taxon>Ascomycota</taxon>
        <taxon>Pezizomycotina</taxon>
        <taxon>Eurotiomycetes</taxon>
        <taxon>Eurotiomycetidae</taxon>
        <taxon>Eurotiales</taxon>
        <taxon>Aspergillaceae</taxon>
        <taxon>Aspergillus</taxon>
        <taxon>Aspergillus subgen. Circumdati</taxon>
    </lineage>
</organism>
<name>A0A7U2MP97_ASPFN</name>